<evidence type="ECO:0000256" key="7">
    <source>
        <dbReference type="ARBA" id="ARBA00023136"/>
    </source>
</evidence>
<evidence type="ECO:0000256" key="4">
    <source>
        <dbReference type="ARBA" id="ARBA00022519"/>
    </source>
</evidence>
<evidence type="ECO:0000256" key="5">
    <source>
        <dbReference type="ARBA" id="ARBA00022692"/>
    </source>
</evidence>
<protein>
    <recommendedName>
        <fullName evidence="9">Type II secretion system protein N</fullName>
    </recommendedName>
</protein>
<keyword evidence="5" id="KW-0812">Transmembrane</keyword>
<evidence type="ECO:0000256" key="3">
    <source>
        <dbReference type="ARBA" id="ARBA00022475"/>
    </source>
</evidence>
<evidence type="ECO:0000313" key="8">
    <source>
        <dbReference type="EMBL" id="SVB54177.1"/>
    </source>
</evidence>
<sequence>MFLPLLGIGSFLVFTLWSFPAAIGFTIMAPDQVAGFGVSGSLWNGQAQLINIKGFRIQQAHWHVNPFPIFVGRIAGNATARWASGFIEADYSFGLSGDVSIRELQAAFNLSQLDAQINVPGISGEASIQIEKLDWVKGWVSQVIGRGEVRNLSAELIPAGTKQALGSYELLYSQTAISDTSPLTGTLRDTGGPLELNGTLMLKPPAAYELATLIKPRPSATTALTNGIAFLPLGADGARQLILADSF</sequence>
<keyword evidence="4" id="KW-0997">Cell inner membrane</keyword>
<dbReference type="InterPro" id="IPR022792">
    <property type="entry name" value="T2SS_protein-GspN"/>
</dbReference>
<evidence type="ECO:0008006" key="9">
    <source>
        <dbReference type="Google" id="ProtNLM"/>
    </source>
</evidence>
<dbReference type="GO" id="GO:0015628">
    <property type="term" value="P:protein secretion by the type II secretion system"/>
    <property type="evidence" value="ECO:0007669"/>
    <property type="project" value="InterPro"/>
</dbReference>
<organism evidence="8">
    <name type="scientific">marine metagenome</name>
    <dbReference type="NCBI Taxonomy" id="408172"/>
    <lineage>
        <taxon>unclassified sequences</taxon>
        <taxon>metagenomes</taxon>
        <taxon>ecological metagenomes</taxon>
    </lineage>
</organism>
<keyword evidence="2" id="KW-0813">Transport</keyword>
<dbReference type="GO" id="GO:0005886">
    <property type="term" value="C:plasma membrane"/>
    <property type="evidence" value="ECO:0007669"/>
    <property type="project" value="UniProtKB-SubCell"/>
</dbReference>
<evidence type="ECO:0000256" key="2">
    <source>
        <dbReference type="ARBA" id="ARBA00022448"/>
    </source>
</evidence>
<dbReference type="EMBL" id="UINC01046320">
    <property type="protein sequence ID" value="SVB54177.1"/>
    <property type="molecule type" value="Genomic_DNA"/>
</dbReference>
<keyword evidence="6" id="KW-0653">Protein transport</keyword>
<keyword evidence="7" id="KW-0472">Membrane</keyword>
<dbReference type="Pfam" id="PF01203">
    <property type="entry name" value="T2SSN"/>
    <property type="match status" value="1"/>
</dbReference>
<proteinExistence type="predicted"/>
<dbReference type="AlphaFoldDB" id="A0A382EWF4"/>
<comment type="subcellular location">
    <subcellularLocation>
        <location evidence="1">Cell inner membrane</location>
    </subcellularLocation>
</comment>
<evidence type="ECO:0000256" key="1">
    <source>
        <dbReference type="ARBA" id="ARBA00004533"/>
    </source>
</evidence>
<evidence type="ECO:0000256" key="6">
    <source>
        <dbReference type="ARBA" id="ARBA00022927"/>
    </source>
</evidence>
<keyword evidence="3" id="KW-1003">Cell membrane</keyword>
<dbReference type="GO" id="GO:0015627">
    <property type="term" value="C:type II protein secretion system complex"/>
    <property type="evidence" value="ECO:0007669"/>
    <property type="project" value="InterPro"/>
</dbReference>
<gene>
    <name evidence="8" type="ORF">METZ01_LOCUS207031</name>
</gene>
<accession>A0A382EWF4</accession>
<name>A0A382EWF4_9ZZZZ</name>
<reference evidence="8" key="1">
    <citation type="submission" date="2018-05" db="EMBL/GenBank/DDBJ databases">
        <authorList>
            <person name="Lanie J.A."/>
            <person name="Ng W.-L."/>
            <person name="Kazmierczak K.M."/>
            <person name="Andrzejewski T.M."/>
            <person name="Davidsen T.M."/>
            <person name="Wayne K.J."/>
            <person name="Tettelin H."/>
            <person name="Glass J.I."/>
            <person name="Rusch D."/>
            <person name="Podicherti R."/>
            <person name="Tsui H.-C.T."/>
            <person name="Winkler M.E."/>
        </authorList>
    </citation>
    <scope>NUCLEOTIDE SEQUENCE</scope>
</reference>